<dbReference type="Gene3D" id="3.10.490.10">
    <property type="entry name" value="Gamma-glutamyl cyclotransferase-like"/>
    <property type="match status" value="2"/>
</dbReference>
<feature type="domain" description="Gamma-glutamylcyclotransferase AIG2-like" evidence="3">
    <location>
        <begin position="4"/>
        <end position="121"/>
    </location>
</feature>
<evidence type="ECO:0000256" key="2">
    <source>
        <dbReference type="RuleBase" id="RU367036"/>
    </source>
</evidence>
<dbReference type="RefSeq" id="WP_322448776.1">
    <property type="nucleotide sequence ID" value="NZ_JAXOFX010000027.1"/>
</dbReference>
<comment type="similarity">
    <text evidence="1 2">Belongs to the gamma-glutamylcyclotransferase family.</text>
</comment>
<comment type="caution">
    <text evidence="4">The sequence shown here is derived from an EMBL/GenBank/DDBJ whole genome shotgun (WGS) entry which is preliminary data.</text>
</comment>
<dbReference type="Pfam" id="PF06094">
    <property type="entry name" value="GGACT"/>
    <property type="match status" value="1"/>
</dbReference>
<dbReference type="InterPro" id="IPR009288">
    <property type="entry name" value="AIG2-like_dom"/>
</dbReference>
<name>A0ABU5J4Z7_9BACI</name>
<sequence>MERVFVYGTLRKNERNHHLLKDCKCMAEQAWIYGTLYDTYNNYPTMTLHENDKVYGEIYEVSKSQLNQLDLLEDYVPGRKNNLYERVFRKVYTDIGEEEVFVYICNRPELLQEEVPYGDWKLYRMLKNPHQTVSYLAYGSCMDDDRFKLAKVDHYFNKVIGVGVLQGYSMKYLYSAQDGGRADILEDGGETEGILYELPFEAISYLFKREGFYSKCYRPTFVTVKADGKLHEDVLTFHVYEKKEESAPPIHYATEILRGSKGRVSEGYFKKLQLDLKRLGVEIDI</sequence>
<dbReference type="Pfam" id="PF13772">
    <property type="entry name" value="AIG2_2"/>
    <property type="match status" value="1"/>
</dbReference>
<organism evidence="4 5">
    <name type="scientific">Robertmurraya mangrovi</name>
    <dbReference type="NCBI Taxonomy" id="3098077"/>
    <lineage>
        <taxon>Bacteria</taxon>
        <taxon>Bacillati</taxon>
        <taxon>Bacillota</taxon>
        <taxon>Bacilli</taxon>
        <taxon>Bacillales</taxon>
        <taxon>Bacillaceae</taxon>
        <taxon>Robertmurraya</taxon>
    </lineage>
</organism>
<dbReference type="SUPFAM" id="SSF110857">
    <property type="entry name" value="Gamma-glutamyl cyclotransferase-like"/>
    <property type="match status" value="2"/>
</dbReference>
<proteinExistence type="inferred from homology"/>
<accession>A0ABU5J4Z7</accession>
<keyword evidence="5" id="KW-1185">Reference proteome</keyword>
<evidence type="ECO:0000256" key="1">
    <source>
        <dbReference type="ARBA" id="ARBA00008861"/>
    </source>
</evidence>
<dbReference type="InterPro" id="IPR013024">
    <property type="entry name" value="GGCT-like"/>
</dbReference>
<evidence type="ECO:0000259" key="3">
    <source>
        <dbReference type="Pfam" id="PF06094"/>
    </source>
</evidence>
<gene>
    <name evidence="4" type="ORF">SM124_22725</name>
</gene>
<dbReference type="InterPro" id="IPR036568">
    <property type="entry name" value="GGCT-like_sf"/>
</dbReference>
<evidence type="ECO:0000313" key="5">
    <source>
        <dbReference type="Proteomes" id="UP001290455"/>
    </source>
</evidence>
<dbReference type="Proteomes" id="UP001290455">
    <property type="component" value="Unassembled WGS sequence"/>
</dbReference>
<dbReference type="PANTHER" id="PTHR12510">
    <property type="entry name" value="TROPONIN C-AKIN-1 PROTEIN"/>
    <property type="match status" value="1"/>
</dbReference>
<reference evidence="4 5" key="1">
    <citation type="submission" date="2023-11" db="EMBL/GenBank/DDBJ databases">
        <title>Bacillus jintuensis, isolated from a mudflat on the Beibu Gulf coast.</title>
        <authorList>
            <person name="Li M."/>
        </authorList>
    </citation>
    <scope>NUCLEOTIDE SEQUENCE [LARGE SCALE GENOMIC DNA]</scope>
    <source>
        <strain evidence="4 5">31A1R</strain>
    </source>
</reference>
<dbReference type="EMBL" id="JAXOFX010000027">
    <property type="protein sequence ID" value="MDZ5474494.1"/>
    <property type="molecule type" value="Genomic_DNA"/>
</dbReference>
<protein>
    <recommendedName>
        <fullName evidence="2">Gamma-glutamylcyclotransferase family protein</fullName>
    </recommendedName>
</protein>
<dbReference type="PANTHER" id="PTHR12510:SF4">
    <property type="entry name" value="GAMMA-GLUTAMYLAMINECYCLOTRANSFERASE"/>
    <property type="match status" value="1"/>
</dbReference>
<dbReference type="InterPro" id="IPR039126">
    <property type="entry name" value="GGACT"/>
</dbReference>
<dbReference type="CDD" id="cd06661">
    <property type="entry name" value="GGCT_like"/>
    <property type="match status" value="2"/>
</dbReference>
<evidence type="ECO:0000313" key="4">
    <source>
        <dbReference type="EMBL" id="MDZ5474494.1"/>
    </source>
</evidence>